<dbReference type="InterPro" id="IPR007404">
    <property type="entry name" value="YdjM-like"/>
</dbReference>
<evidence type="ECO:0000313" key="3">
    <source>
        <dbReference type="Proteomes" id="UP000199250"/>
    </source>
</evidence>
<organism evidence="2 3">
    <name type="scientific">Azotobacter beijerinckii</name>
    <dbReference type="NCBI Taxonomy" id="170623"/>
    <lineage>
        <taxon>Bacteria</taxon>
        <taxon>Pseudomonadati</taxon>
        <taxon>Pseudomonadota</taxon>
        <taxon>Gammaproteobacteria</taxon>
        <taxon>Pseudomonadales</taxon>
        <taxon>Pseudomonadaceae</taxon>
        <taxon>Azotobacter</taxon>
    </lineage>
</organism>
<dbReference type="OrthoDB" id="199738at2"/>
<reference evidence="2 3" key="1">
    <citation type="submission" date="2016-10" db="EMBL/GenBank/DDBJ databases">
        <authorList>
            <person name="de Groot N.N."/>
        </authorList>
    </citation>
    <scope>NUCLEOTIDE SEQUENCE [LARGE SCALE GENOMIC DNA]</scope>
    <source>
        <strain evidence="2 3">DSM 373</strain>
    </source>
</reference>
<keyword evidence="1" id="KW-0812">Transmembrane</keyword>
<keyword evidence="2" id="KW-0378">Hydrolase</keyword>
<accession>A0A1H6WB88</accession>
<feature type="transmembrane region" description="Helical" evidence="1">
    <location>
        <begin position="20"/>
        <end position="41"/>
    </location>
</feature>
<dbReference type="Pfam" id="PF04307">
    <property type="entry name" value="YdjM"/>
    <property type="match status" value="1"/>
</dbReference>
<proteinExistence type="predicted"/>
<evidence type="ECO:0000313" key="2">
    <source>
        <dbReference type="EMBL" id="SEJ14301.1"/>
    </source>
</evidence>
<gene>
    <name evidence="2" type="ORF">SAMN04244572_02903</name>
</gene>
<dbReference type="Proteomes" id="UP000199250">
    <property type="component" value="Unassembled WGS sequence"/>
</dbReference>
<keyword evidence="1" id="KW-0472">Membrane</keyword>
<protein>
    <submittedName>
        <fullName evidence="2">LexA-binding, inner membrane-associated putative hydrolase</fullName>
    </submittedName>
</protein>
<feature type="transmembrane region" description="Helical" evidence="1">
    <location>
        <begin position="135"/>
        <end position="157"/>
    </location>
</feature>
<dbReference type="EMBL" id="FNYQ01000052">
    <property type="protein sequence ID" value="SEJ14301.1"/>
    <property type="molecule type" value="Genomic_DNA"/>
</dbReference>
<name>A0A1H6WB88_9GAMM</name>
<evidence type="ECO:0000256" key="1">
    <source>
        <dbReference type="SAM" id="Phobius"/>
    </source>
</evidence>
<feature type="transmembrane region" description="Helical" evidence="1">
    <location>
        <begin position="61"/>
        <end position="82"/>
    </location>
</feature>
<dbReference type="AlphaFoldDB" id="A0A1H6WB88"/>
<dbReference type="RefSeq" id="WP_090732897.1">
    <property type="nucleotide sequence ID" value="NZ_FNYQ01000052.1"/>
</dbReference>
<feature type="transmembrane region" description="Helical" evidence="1">
    <location>
        <begin position="89"/>
        <end position="115"/>
    </location>
</feature>
<dbReference type="GO" id="GO:0016787">
    <property type="term" value="F:hydrolase activity"/>
    <property type="evidence" value="ECO:0007669"/>
    <property type="project" value="UniProtKB-KW"/>
</dbReference>
<sequence>MIIAHAPSGYILATSVMRHIASAPVTAKAVFAAGIVGALAPDFDMVYFHLIDNRQTHHHKYISHWPIAWLTLAAVSALWFSYVRQSKAAALSLVLCLGGVLHVALDSFVGDIWWFAPFIDQPYAMFTVPARFKPWWLSFILHWSFAVELAICIWAFLTCRGRSNPSLQARRP</sequence>
<keyword evidence="1" id="KW-1133">Transmembrane helix</keyword>